<feature type="region of interest" description="Disordered" evidence="3">
    <location>
        <begin position="447"/>
        <end position="470"/>
    </location>
</feature>
<feature type="region of interest" description="Disordered" evidence="3">
    <location>
        <begin position="991"/>
        <end position="1080"/>
    </location>
</feature>
<dbReference type="InterPro" id="IPR055236">
    <property type="entry name" value="EVH1_PP4R3"/>
</dbReference>
<dbReference type="PANTHER" id="PTHR23318">
    <property type="entry name" value="ATP SYNTHASE GAMMA-RELATED"/>
    <property type="match status" value="1"/>
</dbReference>
<organism evidence="6 7">
    <name type="scientific">Somion occarium</name>
    <dbReference type="NCBI Taxonomy" id="3059160"/>
    <lineage>
        <taxon>Eukaryota</taxon>
        <taxon>Fungi</taxon>
        <taxon>Dikarya</taxon>
        <taxon>Basidiomycota</taxon>
        <taxon>Agaricomycotina</taxon>
        <taxon>Agaricomycetes</taxon>
        <taxon>Polyporales</taxon>
        <taxon>Cerrenaceae</taxon>
        <taxon>Somion</taxon>
    </lineage>
</organism>
<gene>
    <name evidence="6" type="ORF">GFSPODELE1_LOCUS3003</name>
</gene>
<dbReference type="InterPro" id="IPR016024">
    <property type="entry name" value="ARM-type_fold"/>
</dbReference>
<evidence type="ECO:0000313" key="6">
    <source>
        <dbReference type="EMBL" id="CAL1700107.1"/>
    </source>
</evidence>
<feature type="compositionally biased region" description="Low complexity" evidence="3">
    <location>
        <begin position="32"/>
        <end position="42"/>
    </location>
</feature>
<dbReference type="Gene3D" id="2.30.29.30">
    <property type="entry name" value="Pleckstrin-homology domain (PH domain)/Phosphotyrosine-binding domain (PTB)"/>
    <property type="match status" value="1"/>
</dbReference>
<reference evidence="7" key="1">
    <citation type="submission" date="2024-04" db="EMBL/GenBank/DDBJ databases">
        <authorList>
            <person name="Shaw F."/>
            <person name="Minotto A."/>
        </authorList>
    </citation>
    <scope>NUCLEOTIDE SEQUENCE [LARGE SCALE GENOMIC DNA]</scope>
</reference>
<dbReference type="Proteomes" id="UP001497453">
    <property type="component" value="Chromosome 2"/>
</dbReference>
<dbReference type="SUPFAM" id="SSF50729">
    <property type="entry name" value="PH domain-like"/>
    <property type="match status" value="1"/>
</dbReference>
<dbReference type="PANTHER" id="PTHR23318:SF0">
    <property type="entry name" value="SERINE_THREONINE-PROTEIN PHOSPHATASE 4 REGULATORY SUBUNIT 3"/>
    <property type="match status" value="1"/>
</dbReference>
<dbReference type="Pfam" id="PF22972">
    <property type="entry name" value="EVH1_PP4R3"/>
    <property type="match status" value="1"/>
</dbReference>
<evidence type="ECO:0008006" key="8">
    <source>
        <dbReference type="Google" id="ProtNLM"/>
    </source>
</evidence>
<feature type="compositionally biased region" description="Polar residues" evidence="3">
    <location>
        <begin position="55"/>
        <end position="65"/>
    </location>
</feature>
<dbReference type="InterPro" id="IPR051137">
    <property type="entry name" value="PP4R3-like"/>
</dbReference>
<feature type="domain" description="PP4R3 EVH1-like" evidence="5">
    <location>
        <begin position="123"/>
        <end position="219"/>
    </location>
</feature>
<evidence type="ECO:0000256" key="1">
    <source>
        <dbReference type="ARBA" id="ARBA00004123"/>
    </source>
</evidence>
<comment type="subcellular location">
    <subcellularLocation>
        <location evidence="1">Nucleus</location>
    </subcellularLocation>
</comment>
<feature type="compositionally biased region" description="Polar residues" evidence="3">
    <location>
        <begin position="1063"/>
        <end position="1076"/>
    </location>
</feature>
<proteinExistence type="predicted"/>
<evidence type="ECO:0000259" key="5">
    <source>
        <dbReference type="Pfam" id="PF22972"/>
    </source>
</evidence>
<feature type="compositionally biased region" description="Basic and acidic residues" evidence="3">
    <location>
        <begin position="448"/>
        <end position="463"/>
    </location>
</feature>
<feature type="region of interest" description="Disordered" evidence="3">
    <location>
        <begin position="1"/>
        <end position="95"/>
    </location>
</feature>
<feature type="compositionally biased region" description="Low complexity" evidence="3">
    <location>
        <begin position="946"/>
        <end position="958"/>
    </location>
</feature>
<accession>A0ABP1D104</accession>
<feature type="domain" description="Serine/threonine-protein phosphatase 4 regulatory subunit 3-like central" evidence="4">
    <location>
        <begin position="258"/>
        <end position="823"/>
    </location>
</feature>
<feature type="region of interest" description="Disordered" evidence="3">
    <location>
        <begin position="884"/>
        <end position="977"/>
    </location>
</feature>
<dbReference type="InterPro" id="IPR011993">
    <property type="entry name" value="PH-like_dom_sf"/>
</dbReference>
<name>A0ABP1D104_9APHY</name>
<evidence type="ECO:0000256" key="3">
    <source>
        <dbReference type="SAM" id="MobiDB-lite"/>
    </source>
</evidence>
<feature type="compositionally biased region" description="Polar residues" evidence="3">
    <location>
        <begin position="1"/>
        <end position="11"/>
    </location>
</feature>
<feature type="compositionally biased region" description="Polar residues" evidence="3">
    <location>
        <begin position="959"/>
        <end position="972"/>
    </location>
</feature>
<dbReference type="InterPro" id="IPR006887">
    <property type="entry name" value="P4R3-like_central_dom"/>
</dbReference>
<keyword evidence="2" id="KW-0539">Nucleus</keyword>
<keyword evidence="7" id="KW-1185">Reference proteome</keyword>
<evidence type="ECO:0000259" key="4">
    <source>
        <dbReference type="Pfam" id="PF04802"/>
    </source>
</evidence>
<evidence type="ECO:0000256" key="2">
    <source>
        <dbReference type="ARBA" id="ARBA00023242"/>
    </source>
</evidence>
<sequence>MSSVNAANTETILLADSSTLPQQPSSSPPASPTTTPSDPAASGNTGENNAEKPNLTINTEPSTDGRSSDAEKMLDSAMDGPLGPDGGDPGSEPMVLINTGEGSENLPTDDGQQWMDEDSHDLKRVKVYELIGARWVDQGTAFCFGDFHENEALLIARAEADYQHVILSTTIRASDVYQRQQDTLIVWTEPDGVDYALSFQDPEGCAEVWNFIQEVQRHMNATESGLSSSPLLGEGSATTANIIRTGHLPQPTLGIIGEIEKAIKALTRTSTLKERVCEYIQSEDYIKGLIEVLTLAEDLESIENLHALCTCMQTILALNDHSMYEHILDDDIFFGVVGMLEYDPEFPTHKANYREFLRTSAQYHQPIPIRDETIQKKVHHTYRLQFLKDVVLARSIDDSAFNVLNSCIIFNQIDIITHVQTDPQLLREVVGMFMDEDLVASLGLSNPAKEKEKQVKTEPDESPKPNGLHLVTSAPKEEDVVRKREVVYLIQQLSAMAKNVQIGARTALLRTLVDRGILFLVQWAFAQPESDPEGKAMIAAAGDIFTPLLEFDLIGVRGHVVKQLGLIERDKEAAKKGEKGRERETLLMLLCRVLVRSKDLAIQSQLGEHIRLILEVPSSETEPHPVLGAKMYQRAKDDPAMEKFLDYFYKQCAEILFKPFFDLPEFKTMTETSLPLSRERTNLLLHLCELLSSFALQHSFRSHFYMLSSNVAVRVASLLRAKDKHLRLAALRFFRVLLRLNNRNLFNHLIKHDILKPLLELTLQESRRDNLLSSSCQELFDFIRRENLKELINHCMTKHEDLVKALAATQLGSARFKGFIRRWEINIEPPPKEEEKVELVRPNGIGIRKWGQGRLMEAEEEDYFNTDDDEDEILPVLSTSVFPKAAPNTLKRKRPRGSSLPLPQRPPPFARTPPLRSLVDYDDADEPTRAEADKAAGGVQGQLPTSPSSPSQARMSSPRISQQASKPISISLTPGEDQEDFLLESLVAKGGPPLPDAIKPPEVNLSSKRHREDDDDELLERLASKAKRLSTGPGQDKPEVSGKATGLGKPAEEGPKKIKLKLSSPTIANPFPSSTGAKDGDTDFSDAHIHSFGSYYVIHTYIPSLPFRCSY</sequence>
<evidence type="ECO:0000313" key="7">
    <source>
        <dbReference type="Proteomes" id="UP001497453"/>
    </source>
</evidence>
<dbReference type="EMBL" id="OZ037945">
    <property type="protein sequence ID" value="CAL1700107.1"/>
    <property type="molecule type" value="Genomic_DNA"/>
</dbReference>
<feature type="compositionally biased region" description="Low complexity" evidence="3">
    <location>
        <begin position="16"/>
        <end position="25"/>
    </location>
</feature>
<dbReference type="SUPFAM" id="SSF48371">
    <property type="entry name" value="ARM repeat"/>
    <property type="match status" value="1"/>
</dbReference>
<dbReference type="Pfam" id="PF04802">
    <property type="entry name" value="PP4R3"/>
    <property type="match status" value="1"/>
</dbReference>
<protein>
    <recommendedName>
        <fullName evidence="8">Serine/threonine-protein phosphatase 4 regulatory subunit 3-like central domain-containing protein</fullName>
    </recommendedName>
</protein>